<organism evidence="2 3">
    <name type="scientific">Blastochloris sulfoviridis</name>
    <dbReference type="NCBI Taxonomy" id="50712"/>
    <lineage>
        <taxon>Bacteria</taxon>
        <taxon>Pseudomonadati</taxon>
        <taxon>Pseudomonadota</taxon>
        <taxon>Alphaproteobacteria</taxon>
        <taxon>Hyphomicrobiales</taxon>
        <taxon>Blastochloridaceae</taxon>
        <taxon>Blastochloris</taxon>
    </lineage>
</organism>
<keyword evidence="3" id="KW-1185">Reference proteome</keyword>
<dbReference type="EMBL" id="VWPL01000012">
    <property type="protein sequence ID" value="KAA5601807.1"/>
    <property type="molecule type" value="Genomic_DNA"/>
</dbReference>
<comment type="cofactor">
    <cofactor evidence="1">
        <name>Ni(2+)</name>
        <dbReference type="ChEBI" id="CHEBI:49786"/>
    </cofactor>
</comment>
<name>A0A5M6I1Q2_9HYPH</name>
<dbReference type="RefSeq" id="WP_150097314.1">
    <property type="nucleotide sequence ID" value="NZ_VWPL01000012.1"/>
</dbReference>
<protein>
    <submittedName>
        <fullName evidence="2">Hydrogenase</fullName>
    </submittedName>
</protein>
<evidence type="ECO:0000313" key="2">
    <source>
        <dbReference type="EMBL" id="KAA5601807.1"/>
    </source>
</evidence>
<evidence type="ECO:0000256" key="1">
    <source>
        <dbReference type="PIRSR" id="PIRSR601501-1"/>
    </source>
</evidence>
<dbReference type="GO" id="GO:0016151">
    <property type="term" value="F:nickel cation binding"/>
    <property type="evidence" value="ECO:0007669"/>
    <property type="project" value="InterPro"/>
</dbReference>
<evidence type="ECO:0000313" key="3">
    <source>
        <dbReference type="Proteomes" id="UP000323886"/>
    </source>
</evidence>
<comment type="caution">
    <text evidence="2">The sequence shown here is derived from an EMBL/GenBank/DDBJ whole genome shotgun (WGS) entry which is preliminary data.</text>
</comment>
<accession>A0A5M6I1Q2</accession>
<dbReference type="PANTHER" id="PTHR42958">
    <property type="entry name" value="HYDROGENASE-2 LARGE CHAIN"/>
    <property type="match status" value="1"/>
</dbReference>
<dbReference type="SUPFAM" id="SSF56762">
    <property type="entry name" value="HydB/Nqo4-like"/>
    <property type="match status" value="1"/>
</dbReference>
<feature type="binding site" evidence="1">
    <location>
        <position position="293"/>
    </location>
    <ligand>
        <name>Mg(2+)</name>
        <dbReference type="ChEBI" id="CHEBI:18420"/>
    </ligand>
</feature>
<dbReference type="Pfam" id="PF00374">
    <property type="entry name" value="NiFeSe_Hases"/>
    <property type="match status" value="1"/>
</dbReference>
<dbReference type="PANTHER" id="PTHR42958:SF4">
    <property type="entry name" value="HYDROGENASE EXPRESSION_FORMATION PROTEIN HUPK"/>
    <property type="match status" value="1"/>
</dbReference>
<gene>
    <name evidence="2" type="ORF">F1193_08845</name>
</gene>
<dbReference type="AlphaFoldDB" id="A0A5M6I1Q2"/>
<dbReference type="OrthoDB" id="9157196at2"/>
<keyword evidence="1" id="KW-0533">Nickel</keyword>
<dbReference type="InterPro" id="IPR029014">
    <property type="entry name" value="NiFe-Hase_large"/>
</dbReference>
<dbReference type="InterPro" id="IPR050867">
    <property type="entry name" value="NiFe/NiFeSe_hydrgnase_LSU"/>
</dbReference>
<reference evidence="2 3" key="1">
    <citation type="submission" date="2019-09" db="EMBL/GenBank/DDBJ databases">
        <title>Draft Whole-Genome sequence of Blastochloris sulfoviridis DSM 729.</title>
        <authorList>
            <person name="Meyer T.E."/>
            <person name="Kyndt J.A."/>
        </authorList>
    </citation>
    <scope>NUCLEOTIDE SEQUENCE [LARGE SCALE GENOMIC DNA]</scope>
    <source>
        <strain evidence="2 3">DSM 729</strain>
    </source>
</reference>
<keyword evidence="1" id="KW-0479">Metal-binding</keyword>
<keyword evidence="1" id="KW-0460">Magnesium</keyword>
<feature type="binding site" evidence="1">
    <location>
        <position position="336"/>
    </location>
    <ligand>
        <name>Ni(2+)</name>
        <dbReference type="ChEBI" id="CHEBI:49786"/>
    </ligand>
</feature>
<proteinExistence type="predicted"/>
<feature type="binding site" evidence="1">
    <location>
        <position position="339"/>
    </location>
    <ligand>
        <name>Fe cation</name>
        <dbReference type="ChEBI" id="CHEBI:24875"/>
    </ligand>
</feature>
<comment type="cofactor">
    <cofactor evidence="1">
        <name>Fe cation</name>
        <dbReference type="ChEBI" id="CHEBI:24875"/>
    </cofactor>
</comment>
<keyword evidence="1" id="KW-0408">Iron</keyword>
<dbReference type="InterPro" id="IPR001501">
    <property type="entry name" value="Ni-dep_hyd_lsu"/>
</dbReference>
<dbReference type="Proteomes" id="UP000323886">
    <property type="component" value="Unassembled WGS sequence"/>
</dbReference>
<sequence length="358" mass="36326">MTPLLDGHVRIAAIIADGAVLDATVACHRPRGVGAALTPPPAAEIPAIAGRLFALCSVSQSAAARAALAAAGAAVETGDPAETHAALAAERLAEHLRATVLGLGGAVPPTREEAAAVRTVLARPEQPAREALERLGLGPDAPPFGPQAGAPAQSWAARLMAFAAALDAGPLDASPGVVDALTAADDAAVAAALLEAGDAFAGEPHLPGRRPEAGPLARAACHRDATGGAARLAARFAEIAEVARGGTVAAGRSWIRAEQLAPGLGFAAVESPRGRLHHVAELDRQGRVKRYLILAPTEWNFAPEGPFAQALRRLRTPEDAAAARAIEALAALFDPCVACRVSVSPAPPAEMAQELIHA</sequence>
<dbReference type="Gene3D" id="1.10.645.10">
    <property type="entry name" value="Cytochrome-c3 Hydrogenase, chain B"/>
    <property type="match status" value="2"/>
</dbReference>